<keyword evidence="6 11" id="KW-0808">Transferase</keyword>
<dbReference type="EC" id="2.4.1.1" evidence="11"/>
<dbReference type="GO" id="GO:0008184">
    <property type="term" value="F:glycogen phosphorylase activity"/>
    <property type="evidence" value="ECO:0007669"/>
    <property type="project" value="InterPro"/>
</dbReference>
<dbReference type="FunFam" id="3.40.50.2000:FF:000005">
    <property type="entry name" value="Alpha-1,4 glucan phosphorylase"/>
    <property type="match status" value="1"/>
</dbReference>
<dbReference type="Pfam" id="PF00343">
    <property type="entry name" value="Phosphorylase"/>
    <property type="match status" value="1"/>
</dbReference>
<evidence type="ECO:0000256" key="11">
    <source>
        <dbReference type="RuleBase" id="RU000587"/>
    </source>
</evidence>
<proteinExistence type="inferred from homology"/>
<dbReference type="EMBL" id="JADKCH010000001">
    <property type="protein sequence ID" value="MBK8571711.1"/>
    <property type="molecule type" value="Genomic_DNA"/>
</dbReference>
<evidence type="ECO:0000256" key="7">
    <source>
        <dbReference type="ARBA" id="ARBA00022898"/>
    </source>
</evidence>
<reference evidence="12 13" key="1">
    <citation type="submission" date="2020-10" db="EMBL/GenBank/DDBJ databases">
        <title>Connecting structure to function with the recovery of over 1000 high-quality activated sludge metagenome-assembled genomes encoding full-length rRNA genes using long-read sequencing.</title>
        <authorList>
            <person name="Singleton C.M."/>
            <person name="Petriglieri F."/>
            <person name="Kristensen J.M."/>
            <person name="Kirkegaard R.H."/>
            <person name="Michaelsen T.Y."/>
            <person name="Andersen M.H."/>
            <person name="Karst S.M."/>
            <person name="Dueholm M.S."/>
            <person name="Nielsen P.H."/>
            <person name="Albertsen M."/>
        </authorList>
    </citation>
    <scope>NUCLEOTIDE SEQUENCE [LARGE SCALE GENOMIC DNA]</scope>
    <source>
        <strain evidence="12">OdNE_18-Q3-R46-58_MAXAC.008</strain>
    </source>
</reference>
<evidence type="ECO:0000313" key="12">
    <source>
        <dbReference type="EMBL" id="MBK8571711.1"/>
    </source>
</evidence>
<accession>A0A936F0U8</accession>
<dbReference type="GO" id="GO:0005980">
    <property type="term" value="P:glycogen catabolic process"/>
    <property type="evidence" value="ECO:0007669"/>
    <property type="project" value="TreeGrafter"/>
</dbReference>
<evidence type="ECO:0000256" key="2">
    <source>
        <dbReference type="ARBA" id="ARBA00001933"/>
    </source>
</evidence>
<dbReference type="Proteomes" id="UP000709959">
    <property type="component" value="Unassembled WGS sequence"/>
</dbReference>
<dbReference type="AlphaFoldDB" id="A0A936F0U8"/>
<evidence type="ECO:0000256" key="5">
    <source>
        <dbReference type="ARBA" id="ARBA00022676"/>
    </source>
</evidence>
<dbReference type="Gene3D" id="3.40.50.2000">
    <property type="entry name" value="Glycogen Phosphorylase B"/>
    <property type="match status" value="2"/>
</dbReference>
<dbReference type="NCBIfam" id="TIGR02093">
    <property type="entry name" value="P_ylase"/>
    <property type="match status" value="1"/>
</dbReference>
<evidence type="ECO:0000256" key="4">
    <source>
        <dbReference type="ARBA" id="ARBA00022600"/>
    </source>
</evidence>
<evidence type="ECO:0000313" key="13">
    <source>
        <dbReference type="Proteomes" id="UP000709959"/>
    </source>
</evidence>
<gene>
    <name evidence="12" type="ORF">IPN91_03505</name>
</gene>
<dbReference type="CDD" id="cd04300">
    <property type="entry name" value="GT35_Glycogen_Phosphorylase"/>
    <property type="match status" value="1"/>
</dbReference>
<keyword evidence="4" id="KW-0321">Glycogen metabolism</keyword>
<organism evidence="12 13">
    <name type="scientific">Candidatus Geothrix odensensis</name>
    <dbReference type="NCBI Taxonomy" id="2954440"/>
    <lineage>
        <taxon>Bacteria</taxon>
        <taxon>Pseudomonadati</taxon>
        <taxon>Acidobacteriota</taxon>
        <taxon>Holophagae</taxon>
        <taxon>Holophagales</taxon>
        <taxon>Holophagaceae</taxon>
        <taxon>Geothrix</taxon>
    </lineage>
</organism>
<dbReference type="GO" id="GO:0030170">
    <property type="term" value="F:pyridoxal phosphate binding"/>
    <property type="evidence" value="ECO:0007669"/>
    <property type="project" value="InterPro"/>
</dbReference>
<dbReference type="InterPro" id="IPR000811">
    <property type="entry name" value="Glyco_trans_35"/>
</dbReference>
<evidence type="ECO:0000256" key="1">
    <source>
        <dbReference type="ARBA" id="ARBA00001275"/>
    </source>
</evidence>
<comment type="similarity">
    <text evidence="3 11">Belongs to the glycogen phosphorylase family.</text>
</comment>
<keyword evidence="7 10" id="KW-0663">Pyridoxal phosphate</keyword>
<evidence type="ECO:0000256" key="10">
    <source>
        <dbReference type="PIRSR" id="PIRSR000460-1"/>
    </source>
</evidence>
<evidence type="ECO:0000256" key="3">
    <source>
        <dbReference type="ARBA" id="ARBA00006047"/>
    </source>
</evidence>
<dbReference type="InterPro" id="IPR035090">
    <property type="entry name" value="Pyridoxal_P_attach_site"/>
</dbReference>
<comment type="catalytic activity">
    <reaction evidence="1 11">
        <text>[(1-&gt;4)-alpha-D-glucosyl](n) + phosphate = [(1-&gt;4)-alpha-D-glucosyl](n-1) + alpha-D-glucose 1-phosphate</text>
        <dbReference type="Rhea" id="RHEA:41732"/>
        <dbReference type="Rhea" id="RHEA-COMP:9584"/>
        <dbReference type="Rhea" id="RHEA-COMP:9586"/>
        <dbReference type="ChEBI" id="CHEBI:15444"/>
        <dbReference type="ChEBI" id="CHEBI:43474"/>
        <dbReference type="ChEBI" id="CHEBI:58601"/>
        <dbReference type="EC" id="2.4.1.1"/>
    </reaction>
</comment>
<dbReference type="PANTHER" id="PTHR11468">
    <property type="entry name" value="GLYCOGEN PHOSPHORYLASE"/>
    <property type="match status" value="1"/>
</dbReference>
<name>A0A936F0U8_9BACT</name>
<feature type="modified residue" description="N6-(pyridoxal phosphate)lysine" evidence="10">
    <location>
        <position position="669"/>
    </location>
</feature>
<dbReference type="FunFam" id="3.40.50.2000:FF:000002">
    <property type="entry name" value="Alpha-1,4 glucan phosphorylase"/>
    <property type="match status" value="1"/>
</dbReference>
<sequence length="819" mass="92494">MTAGPRNIPTPRAGGMQVPEIIDAFAHRMMYSIAKDAHTASEFDVYQGLAFAVRDRLMERWFSTQSTYYHQDAKRVYYLSLEFLMGRALLNNVVNLGAEDAYSRAMGELGFRLEGITEQEWDAGLGNGGLGRLAACILDAAATLELPFYGYGIRYEYGIFYQKIIDGQQAEYPDGWLRYGNPWEIQRPDAIFPVRFHGRTQGHFDADGRYRVEWLDTQDVWAMAYDTPIAGYRNGTVNTLRLWSAKSSREFDLARFNSGQYVRAVEDKTISENISKVLYPADDQSAGKELRLKQQYFFVSATLQDVVRRFKKRPSWRWEDLPDKVAVQMNDTHPALVVPELMRVLLDQEGLEWDLAWALTQQVCAYTNHTILPEAMEVWPMELWRNLLPRHAEIVEEIDRRFRLTVRERYPFDDAKLQRLAIVDNGHSVRMANLAIVGSHSVNGVAQLHTDILKASTFREMDELFPGRLNNKTNGITPRRWLLKCNPGLARLVTEAIGEGWIRDLDALRDLERFATDASFQERWTRVKRANKEALATWAGQSLDASLDPDFLFDVQVKRIHEYKRQLLNLLHVATLWNRLRDGGDAGVPRAVMIGGKAAPAYWVAKNIIHLTNAMAQAIQADPATQGRLSLAFLPNYRVSLAELVFPASELSEQISTAGTEASGTGNMKAALNGALTIGTLDGANIEIKEEVGEPNIFIFGHTAEGIVGLRDSGYRPGDWIQGNPELRGAIETISTLDGGRFQSLGQILRDSDHYFHCADYASYLEGQERVSTTYADPTEWARRSILNVAGMGKFSIDRTVREYAREIWNAAPVPVPLP</sequence>
<evidence type="ECO:0000256" key="8">
    <source>
        <dbReference type="ARBA" id="ARBA00023277"/>
    </source>
</evidence>
<evidence type="ECO:0000256" key="6">
    <source>
        <dbReference type="ARBA" id="ARBA00022679"/>
    </source>
</evidence>
<evidence type="ECO:0000256" key="9">
    <source>
        <dbReference type="ARBA" id="ARBA00025174"/>
    </source>
</evidence>
<keyword evidence="8 11" id="KW-0119">Carbohydrate metabolism</keyword>
<dbReference type="PROSITE" id="PS00102">
    <property type="entry name" value="PHOSPHORYLASE"/>
    <property type="match status" value="1"/>
</dbReference>
<dbReference type="GO" id="GO:0005737">
    <property type="term" value="C:cytoplasm"/>
    <property type="evidence" value="ECO:0007669"/>
    <property type="project" value="TreeGrafter"/>
</dbReference>
<comment type="cofactor">
    <cofactor evidence="2 11">
        <name>pyridoxal 5'-phosphate</name>
        <dbReference type="ChEBI" id="CHEBI:597326"/>
    </cofactor>
</comment>
<dbReference type="PIRSF" id="PIRSF000460">
    <property type="entry name" value="Pprylas_GlgP"/>
    <property type="match status" value="1"/>
</dbReference>
<dbReference type="SUPFAM" id="SSF53756">
    <property type="entry name" value="UDP-Glycosyltransferase/glycogen phosphorylase"/>
    <property type="match status" value="1"/>
</dbReference>
<dbReference type="InterPro" id="IPR011833">
    <property type="entry name" value="Glycg_phsphrylas"/>
</dbReference>
<dbReference type="PANTHER" id="PTHR11468:SF3">
    <property type="entry name" value="GLYCOGEN PHOSPHORYLASE, LIVER FORM"/>
    <property type="match status" value="1"/>
</dbReference>
<keyword evidence="5 11" id="KW-0328">Glycosyltransferase</keyword>
<comment type="function">
    <text evidence="11">Allosteric enzyme that catalyzes the rate-limiting step in glycogen catabolism, the phosphorolytic cleavage of glycogen to produce glucose-1-phosphate, and plays a central role in maintaining cellular and organismal glucose homeostasis.</text>
</comment>
<comment type="caution">
    <text evidence="12">The sequence shown here is derived from an EMBL/GenBank/DDBJ whole genome shotgun (WGS) entry which is preliminary data.</text>
</comment>
<protein>
    <recommendedName>
        <fullName evidence="11">Alpha-1,4 glucan phosphorylase</fullName>
        <ecNumber evidence="11">2.4.1.1</ecNumber>
    </recommendedName>
</protein>
<comment type="function">
    <text evidence="9">Phosphorylase is an important allosteric enzyme in carbohydrate metabolism. Enzymes from different sources differ in their regulatory mechanisms and in their natural substrates. However, all known phosphorylases share catalytic and structural properties.</text>
</comment>